<keyword evidence="4 5" id="KW-0238">DNA-binding</keyword>
<dbReference type="PROSITE" id="PS50950">
    <property type="entry name" value="ZF_THAP"/>
    <property type="match status" value="1"/>
</dbReference>
<dbReference type="SUPFAM" id="SSF57716">
    <property type="entry name" value="Glucocorticoid receptor-like (DNA-binding domain)"/>
    <property type="match status" value="1"/>
</dbReference>
<evidence type="ECO:0000259" key="7">
    <source>
        <dbReference type="PROSITE" id="PS50950"/>
    </source>
</evidence>
<evidence type="ECO:0000256" key="2">
    <source>
        <dbReference type="ARBA" id="ARBA00022771"/>
    </source>
</evidence>
<sequence>MPARETVPRGVIYCCVPLCHSYNGKVINEKTVKLHKIPTDSKARRIWIAGIRNVRQNFFAKSGTSVCSLHFKGKEGPKPWCQFPTLFPSKSAPKSPLRRNKPLPNRSRGSVTSSKVQTCQEENKFSSISTQVLCNGNNFNHCFHDYIPTKVFNYDSGDISRDGSRDRGVQFCSNSIDNGVQTAVEMKDYGVQVNLPSLTAEDLEGDDQKTRFYTGLVKFGTFMAIFTSLSQITGKLNYWNGKDALKEKKYLDDDVKQKPGPQRKMTLVGDSVMADKGFTIKDLPDPLGVTLNMPPKRDSNRQLSRCAVEQTRRIAAV</sequence>
<keyword evidence="3" id="KW-0862">Zinc</keyword>
<comment type="caution">
    <text evidence="8">The sequence shown here is derived from an EMBL/GenBank/DDBJ whole genome shotgun (WGS) entry which is preliminary data.</text>
</comment>
<evidence type="ECO:0000256" key="1">
    <source>
        <dbReference type="ARBA" id="ARBA00022723"/>
    </source>
</evidence>
<accession>A0A2B4S1F7</accession>
<evidence type="ECO:0000256" key="4">
    <source>
        <dbReference type="ARBA" id="ARBA00023125"/>
    </source>
</evidence>
<reference evidence="9" key="1">
    <citation type="journal article" date="2017" name="bioRxiv">
        <title>Comparative analysis of the genomes of Stylophora pistillata and Acropora digitifera provides evidence for extensive differences between species of corals.</title>
        <authorList>
            <person name="Voolstra C.R."/>
            <person name="Li Y."/>
            <person name="Liew Y.J."/>
            <person name="Baumgarten S."/>
            <person name="Zoccola D."/>
            <person name="Flot J.-F."/>
            <person name="Tambutte S."/>
            <person name="Allemand D."/>
            <person name="Aranda M."/>
        </authorList>
    </citation>
    <scope>NUCLEOTIDE SEQUENCE [LARGE SCALE GENOMIC DNA]</scope>
</reference>
<dbReference type="EMBL" id="LSMT01000198">
    <property type="protein sequence ID" value="PFX23741.1"/>
    <property type="molecule type" value="Genomic_DNA"/>
</dbReference>
<protein>
    <recommendedName>
        <fullName evidence="7">THAP-type domain-containing protein</fullName>
    </recommendedName>
</protein>
<dbReference type="AlphaFoldDB" id="A0A2B4S1F7"/>
<keyword evidence="1" id="KW-0479">Metal-binding</keyword>
<dbReference type="Pfam" id="PF05485">
    <property type="entry name" value="THAP"/>
    <property type="match status" value="1"/>
</dbReference>
<dbReference type="GO" id="GO:0003677">
    <property type="term" value="F:DNA binding"/>
    <property type="evidence" value="ECO:0007669"/>
    <property type="project" value="UniProtKB-UniRule"/>
</dbReference>
<dbReference type="PANTHER" id="PTHR23080">
    <property type="entry name" value="THAP DOMAIN PROTEIN"/>
    <property type="match status" value="1"/>
</dbReference>
<evidence type="ECO:0000256" key="3">
    <source>
        <dbReference type="ARBA" id="ARBA00022833"/>
    </source>
</evidence>
<gene>
    <name evidence="8" type="ORF">AWC38_SpisGene11703</name>
</gene>
<organism evidence="8 9">
    <name type="scientific">Stylophora pistillata</name>
    <name type="common">Smooth cauliflower coral</name>
    <dbReference type="NCBI Taxonomy" id="50429"/>
    <lineage>
        <taxon>Eukaryota</taxon>
        <taxon>Metazoa</taxon>
        <taxon>Cnidaria</taxon>
        <taxon>Anthozoa</taxon>
        <taxon>Hexacorallia</taxon>
        <taxon>Scleractinia</taxon>
        <taxon>Astrocoeniina</taxon>
        <taxon>Pocilloporidae</taxon>
        <taxon>Stylophora</taxon>
    </lineage>
</organism>
<evidence type="ECO:0000256" key="5">
    <source>
        <dbReference type="PROSITE-ProRule" id="PRU00309"/>
    </source>
</evidence>
<dbReference type="GO" id="GO:0008270">
    <property type="term" value="F:zinc ion binding"/>
    <property type="evidence" value="ECO:0007669"/>
    <property type="project" value="UniProtKB-KW"/>
</dbReference>
<evidence type="ECO:0000313" key="8">
    <source>
        <dbReference type="EMBL" id="PFX23741.1"/>
    </source>
</evidence>
<feature type="region of interest" description="Disordered" evidence="6">
    <location>
        <begin position="91"/>
        <end position="115"/>
    </location>
</feature>
<proteinExistence type="predicted"/>
<keyword evidence="9" id="KW-1185">Reference proteome</keyword>
<name>A0A2B4S1F7_STYPI</name>
<evidence type="ECO:0000313" key="9">
    <source>
        <dbReference type="Proteomes" id="UP000225706"/>
    </source>
</evidence>
<dbReference type="InterPro" id="IPR006612">
    <property type="entry name" value="THAP_Znf"/>
</dbReference>
<dbReference type="Proteomes" id="UP000225706">
    <property type="component" value="Unassembled WGS sequence"/>
</dbReference>
<evidence type="ECO:0000256" key="6">
    <source>
        <dbReference type="SAM" id="MobiDB-lite"/>
    </source>
</evidence>
<feature type="domain" description="THAP-type" evidence="7">
    <location>
        <begin position="7"/>
        <end position="87"/>
    </location>
</feature>
<keyword evidence="2 5" id="KW-0863">Zinc-finger</keyword>